<accession>A0A8S8ZT63</accession>
<gene>
    <name evidence="2" type="ORF">SMACR_00708</name>
</gene>
<proteinExistence type="predicted"/>
<dbReference type="EMBL" id="NMPR01000030">
    <property type="protein sequence ID" value="KAA8633934.1"/>
    <property type="molecule type" value="Genomic_DNA"/>
</dbReference>
<reference evidence="2 3" key="1">
    <citation type="submission" date="2017-07" db="EMBL/GenBank/DDBJ databases">
        <title>Genome sequence of the Sordaria macrospora wild type strain R19027.</title>
        <authorList>
            <person name="Nowrousian M."/>
            <person name="Teichert I."/>
            <person name="Kueck U."/>
        </authorList>
    </citation>
    <scope>NUCLEOTIDE SEQUENCE [LARGE SCALE GENOMIC DNA]</scope>
    <source>
        <strain evidence="2 3">R19027</strain>
        <tissue evidence="2">Mycelium</tissue>
    </source>
</reference>
<dbReference type="VEuPathDB" id="FungiDB:SMAC_00708"/>
<dbReference type="Pfam" id="PF08881">
    <property type="entry name" value="CVNH"/>
    <property type="match status" value="1"/>
</dbReference>
<dbReference type="OMA" id="EWNDSEI"/>
<dbReference type="InterPro" id="IPR036673">
    <property type="entry name" value="Cyanovirin-N_sf"/>
</dbReference>
<feature type="domain" description="Cyanovirin-N" evidence="1">
    <location>
        <begin position="2"/>
        <end position="109"/>
    </location>
</feature>
<dbReference type="Proteomes" id="UP000433876">
    <property type="component" value="Unassembled WGS sequence"/>
</dbReference>
<evidence type="ECO:0000259" key="1">
    <source>
        <dbReference type="SMART" id="SM01111"/>
    </source>
</evidence>
<dbReference type="AlphaFoldDB" id="A0A8S8ZT63"/>
<comment type="caution">
    <text evidence="2">The sequence shown here is derived from an EMBL/GenBank/DDBJ whole genome shotgun (WGS) entry which is preliminary data.</text>
</comment>
<dbReference type="Gene3D" id="2.30.60.10">
    <property type="entry name" value="Cyanovirin-N"/>
    <property type="match status" value="1"/>
</dbReference>
<dbReference type="SMART" id="SM01111">
    <property type="entry name" value="CVNH"/>
    <property type="match status" value="1"/>
</dbReference>
<organism evidence="2 3">
    <name type="scientific">Sordaria macrospora</name>
    <dbReference type="NCBI Taxonomy" id="5147"/>
    <lineage>
        <taxon>Eukaryota</taxon>
        <taxon>Fungi</taxon>
        <taxon>Dikarya</taxon>
        <taxon>Ascomycota</taxon>
        <taxon>Pezizomycotina</taxon>
        <taxon>Sordariomycetes</taxon>
        <taxon>Sordariomycetidae</taxon>
        <taxon>Sordariales</taxon>
        <taxon>Sordariaceae</taxon>
        <taxon>Sordaria</taxon>
    </lineage>
</organism>
<dbReference type="InterPro" id="IPR011058">
    <property type="entry name" value="Cyanovirin-N"/>
</dbReference>
<name>A0A8S8ZT63_SORMA</name>
<dbReference type="PANTHER" id="PTHR42076">
    <property type="entry name" value="CYANOVIRIN-N HOMOLOG"/>
    <property type="match status" value="1"/>
</dbReference>
<evidence type="ECO:0000313" key="3">
    <source>
        <dbReference type="Proteomes" id="UP000433876"/>
    </source>
</evidence>
<protein>
    <recommendedName>
        <fullName evidence="1">Cyanovirin-N domain-containing protein</fullName>
    </recommendedName>
</protein>
<evidence type="ECO:0000313" key="2">
    <source>
        <dbReference type="EMBL" id="KAA8633934.1"/>
    </source>
</evidence>
<dbReference type="SUPFAM" id="SSF51322">
    <property type="entry name" value="Cyanovirin-N"/>
    <property type="match status" value="1"/>
</dbReference>
<sequence>MSFHLSAEDARIESRDGHTYLYARLRREDGEWNDAQFNLDSVLGNNDGHFQWGGQDFTGSARNISFDPKEGADDQPILRAELEDCNGDWHSRDVNLTEIVENINGEFRPRI</sequence>
<dbReference type="PANTHER" id="PTHR42076:SF1">
    <property type="entry name" value="CYANOVIRIN-N DOMAIN-CONTAINING PROTEIN"/>
    <property type="match status" value="1"/>
</dbReference>